<keyword evidence="1" id="KW-0732">Signal</keyword>
<organism evidence="3 4">
    <name type="scientific">Roseiarcus fermentans</name>
    <dbReference type="NCBI Taxonomy" id="1473586"/>
    <lineage>
        <taxon>Bacteria</taxon>
        <taxon>Pseudomonadati</taxon>
        <taxon>Pseudomonadota</taxon>
        <taxon>Alphaproteobacteria</taxon>
        <taxon>Hyphomicrobiales</taxon>
        <taxon>Roseiarcaceae</taxon>
        <taxon>Roseiarcus</taxon>
    </lineage>
</organism>
<feature type="domain" description="Ice-binding protein C-terminal" evidence="2">
    <location>
        <begin position="183"/>
        <end position="204"/>
    </location>
</feature>
<keyword evidence="4" id="KW-1185">Reference proteome</keyword>
<dbReference type="EMBL" id="QNRK01000039">
    <property type="protein sequence ID" value="RBP04531.1"/>
    <property type="molecule type" value="Genomic_DNA"/>
</dbReference>
<dbReference type="InterPro" id="IPR013424">
    <property type="entry name" value="Ice-binding_C"/>
</dbReference>
<feature type="signal peptide" evidence="1">
    <location>
        <begin position="1"/>
        <end position="28"/>
    </location>
</feature>
<evidence type="ECO:0000259" key="2">
    <source>
        <dbReference type="Pfam" id="PF07589"/>
    </source>
</evidence>
<comment type="caution">
    <text evidence="3">The sequence shown here is derived from an EMBL/GenBank/DDBJ whole genome shotgun (WGS) entry which is preliminary data.</text>
</comment>
<evidence type="ECO:0000256" key="1">
    <source>
        <dbReference type="SAM" id="SignalP"/>
    </source>
</evidence>
<accession>A0A366EQ86</accession>
<reference evidence="3 4" key="1">
    <citation type="submission" date="2018-06" db="EMBL/GenBank/DDBJ databases">
        <title>Genomic Encyclopedia of Type Strains, Phase IV (KMG-IV): sequencing the most valuable type-strain genomes for metagenomic binning, comparative biology and taxonomic classification.</title>
        <authorList>
            <person name="Goeker M."/>
        </authorList>
    </citation>
    <scope>NUCLEOTIDE SEQUENCE [LARGE SCALE GENOMIC DNA]</scope>
    <source>
        <strain evidence="3 4">DSM 24875</strain>
    </source>
</reference>
<dbReference type="OrthoDB" id="9152028at2"/>
<gene>
    <name evidence="3" type="ORF">DFR50_1398</name>
</gene>
<sequence>MNSQWIGPVSRKIVIALAFAAAASAASAAAVATPGDPFPAGSIVNLSPSFSSAFGTISLAFGDFDLVGHTGSLFNYNAELIATVSGTTYDLPGQFEVTVAGLANPVVDGQYTVAFDSGTFQSTIGTDAIVVTGSTSLPTSGTSTYTGSGANLEVNTSVTLNLKYTVNGGSPIVVPTQTGSTTAVPEPSTWAMLLAGFAGLGFASYRSSRRSGALAA</sequence>
<evidence type="ECO:0000313" key="4">
    <source>
        <dbReference type="Proteomes" id="UP000253529"/>
    </source>
</evidence>
<dbReference type="Pfam" id="PF07589">
    <property type="entry name" value="PEP-CTERM"/>
    <property type="match status" value="1"/>
</dbReference>
<protein>
    <submittedName>
        <fullName evidence="3">Putative secreted protein with PEP-CTERM sorting signal</fullName>
    </submittedName>
</protein>
<dbReference type="NCBIfam" id="TIGR02595">
    <property type="entry name" value="PEP_CTERM"/>
    <property type="match status" value="1"/>
</dbReference>
<proteinExistence type="predicted"/>
<name>A0A366EQ86_9HYPH</name>
<evidence type="ECO:0000313" key="3">
    <source>
        <dbReference type="EMBL" id="RBP04531.1"/>
    </source>
</evidence>
<dbReference type="RefSeq" id="WP_113892095.1">
    <property type="nucleotide sequence ID" value="NZ_QNRK01000039.1"/>
</dbReference>
<feature type="chain" id="PRO_5016654598" evidence="1">
    <location>
        <begin position="29"/>
        <end position="216"/>
    </location>
</feature>
<dbReference type="AlphaFoldDB" id="A0A366EQ86"/>
<dbReference type="Proteomes" id="UP000253529">
    <property type="component" value="Unassembled WGS sequence"/>
</dbReference>